<dbReference type="PANTHER" id="PTHR31235">
    <property type="entry name" value="PEROXIDASE 25-RELATED"/>
    <property type="match status" value="1"/>
</dbReference>
<comment type="catalytic activity">
    <reaction evidence="1">
        <text>2 a phenolic donor + H2O2 = 2 a phenolic radical donor + 2 H2O</text>
        <dbReference type="Rhea" id="RHEA:56136"/>
        <dbReference type="ChEBI" id="CHEBI:15377"/>
        <dbReference type="ChEBI" id="CHEBI:16240"/>
        <dbReference type="ChEBI" id="CHEBI:139520"/>
        <dbReference type="ChEBI" id="CHEBI:139521"/>
        <dbReference type="EC" id="1.11.1.7"/>
    </reaction>
</comment>
<evidence type="ECO:0000256" key="3">
    <source>
        <dbReference type="ARBA" id="ARBA00012313"/>
    </source>
</evidence>
<feature type="domain" description="Plant heme peroxidase family profile" evidence="13">
    <location>
        <begin position="37"/>
        <end position="257"/>
    </location>
</feature>
<evidence type="ECO:0000256" key="6">
    <source>
        <dbReference type="ARBA" id="ARBA00022723"/>
    </source>
</evidence>
<keyword evidence="4" id="KW-0575">Peroxidase</keyword>
<feature type="chain" id="PRO_5044777747" description="peroxidase" evidence="12">
    <location>
        <begin position="20"/>
        <end position="257"/>
    </location>
</feature>
<evidence type="ECO:0000256" key="2">
    <source>
        <dbReference type="ARBA" id="ARBA00001970"/>
    </source>
</evidence>
<name>A0ABD3LQR3_EUCGL</name>
<feature type="binding site" evidence="9">
    <location>
        <position position="134"/>
    </location>
    <ligand>
        <name>substrate</name>
    </ligand>
</feature>
<evidence type="ECO:0000256" key="4">
    <source>
        <dbReference type="ARBA" id="ARBA00022559"/>
    </source>
</evidence>
<feature type="binding site" evidence="10">
    <location>
        <position position="79"/>
    </location>
    <ligand>
        <name>Ca(2+)</name>
        <dbReference type="ChEBI" id="CHEBI:29108"/>
        <label>1</label>
    </ligand>
</feature>
<dbReference type="GO" id="GO:0140825">
    <property type="term" value="F:lactoperoxidase activity"/>
    <property type="evidence" value="ECO:0007669"/>
    <property type="project" value="UniProtKB-EC"/>
</dbReference>
<dbReference type="InterPro" id="IPR000823">
    <property type="entry name" value="Peroxidase_pln"/>
</dbReference>
<accession>A0ABD3LQR3</accession>
<keyword evidence="6 10" id="KW-0479">Metal-binding</keyword>
<comment type="cofactor">
    <cofactor evidence="10">
        <name>Ca(2+)</name>
        <dbReference type="ChEBI" id="CHEBI:29108"/>
    </cofactor>
    <text evidence="10">Binds 2 calcium ions per subunit.</text>
</comment>
<dbReference type="Proteomes" id="UP001634007">
    <property type="component" value="Unassembled WGS sequence"/>
</dbReference>
<feature type="disulfide bond" evidence="11">
    <location>
        <begin position="47"/>
        <end position="106"/>
    </location>
</feature>
<feature type="binding site" evidence="10">
    <location>
        <position position="82"/>
    </location>
    <ligand>
        <name>Ca(2+)</name>
        <dbReference type="ChEBI" id="CHEBI:29108"/>
        <label>1</label>
    </ligand>
</feature>
<dbReference type="GO" id="GO:0046872">
    <property type="term" value="F:metal ion binding"/>
    <property type="evidence" value="ECO:0007669"/>
    <property type="project" value="UniProtKB-KW"/>
</dbReference>
<dbReference type="Gene3D" id="1.10.520.10">
    <property type="match status" value="2"/>
</dbReference>
<sequence length="257" mass="29141">MTPSRLWQLSLSALALVSSCQVQHNANAAETMDPPQKLQWLYYQNSCPDAEKYVRDQVEFYWKQDRTLAPKLIQLLYSDCFVTNAALLGLPMEMIDKVKEVLEQHCPGDVGGTSYPVSIGRRDENSSSVKSPFPLQAVPWKAVPNYFKSKGLNVLILTALRDQLQIHPGQVVRFQQNWRARPKHGSNLLVPIEGAMPPELNELPYLNPDLGSSYSFGKSFYSRVRHHQAVLGINQQIASNFNSSLIAWEYDLRFGDF</sequence>
<keyword evidence="7" id="KW-0560">Oxidoreductase</keyword>
<evidence type="ECO:0000259" key="13">
    <source>
        <dbReference type="PROSITE" id="PS50873"/>
    </source>
</evidence>
<evidence type="ECO:0000256" key="5">
    <source>
        <dbReference type="ARBA" id="ARBA00022617"/>
    </source>
</evidence>
<evidence type="ECO:0000256" key="8">
    <source>
        <dbReference type="ARBA" id="ARBA00023004"/>
    </source>
</evidence>
<gene>
    <name evidence="14" type="ORF">ACJRO7_000113</name>
</gene>
<evidence type="ECO:0000256" key="10">
    <source>
        <dbReference type="PIRSR" id="PIRSR600823-3"/>
    </source>
</evidence>
<feature type="binding site" evidence="10">
    <location>
        <position position="209"/>
    </location>
    <ligand>
        <name>Ca(2+)</name>
        <dbReference type="ChEBI" id="CHEBI:29108"/>
        <label>2</label>
    </ligand>
</feature>
<dbReference type="InterPro" id="IPR002016">
    <property type="entry name" value="Haem_peroxidase"/>
</dbReference>
<dbReference type="InterPro" id="IPR010255">
    <property type="entry name" value="Haem_peroxidase_sf"/>
</dbReference>
<evidence type="ECO:0000256" key="1">
    <source>
        <dbReference type="ARBA" id="ARBA00000189"/>
    </source>
</evidence>
<proteinExistence type="predicted"/>
<keyword evidence="12" id="KW-0732">Signal</keyword>
<keyword evidence="8" id="KW-0408">Iron</keyword>
<keyword evidence="10" id="KW-0106">Calcium</keyword>
<dbReference type="PROSITE" id="PS51257">
    <property type="entry name" value="PROKAR_LIPOPROTEIN"/>
    <property type="match status" value="1"/>
</dbReference>
<dbReference type="EMBL" id="JBJKBG010000001">
    <property type="protein sequence ID" value="KAL3752651.1"/>
    <property type="molecule type" value="Genomic_DNA"/>
</dbReference>
<keyword evidence="5" id="KW-0349">Heme</keyword>
<evidence type="ECO:0000256" key="7">
    <source>
        <dbReference type="ARBA" id="ARBA00023002"/>
    </source>
</evidence>
<dbReference type="EC" id="1.11.1.7" evidence="3"/>
<evidence type="ECO:0000313" key="15">
    <source>
        <dbReference type="Proteomes" id="UP001634007"/>
    </source>
</evidence>
<evidence type="ECO:0000256" key="11">
    <source>
        <dbReference type="PIRSR" id="PIRSR600823-5"/>
    </source>
</evidence>
<keyword evidence="15" id="KW-1185">Reference proteome</keyword>
<protein>
    <recommendedName>
        <fullName evidence="3">peroxidase</fullName>
        <ecNumber evidence="3">1.11.1.7</ecNumber>
    </recommendedName>
</protein>
<comment type="caution">
    <text evidence="14">The sequence shown here is derived from an EMBL/GenBank/DDBJ whole genome shotgun (WGS) entry which is preliminary data.</text>
</comment>
<dbReference type="PROSITE" id="PS50873">
    <property type="entry name" value="PEROXIDASE_4"/>
    <property type="match status" value="1"/>
</dbReference>
<reference evidence="14 15" key="1">
    <citation type="submission" date="2024-11" db="EMBL/GenBank/DDBJ databases">
        <title>Chromosome-level genome assembly of Eucalyptus globulus Labill. provides insights into its genome evolution.</title>
        <authorList>
            <person name="Li X."/>
        </authorList>
    </citation>
    <scope>NUCLEOTIDE SEQUENCE [LARGE SCALE GENOMIC DNA]</scope>
    <source>
        <strain evidence="14">CL2024</strain>
        <tissue evidence="14">Fresh tender leaves</tissue>
    </source>
</reference>
<dbReference type="SUPFAM" id="SSF48113">
    <property type="entry name" value="Heme-dependent peroxidases"/>
    <property type="match status" value="1"/>
</dbReference>
<evidence type="ECO:0000256" key="9">
    <source>
        <dbReference type="PIRSR" id="PIRSR600823-2"/>
    </source>
</evidence>
<keyword evidence="11" id="KW-1015">Disulfide bond</keyword>
<organism evidence="14 15">
    <name type="scientific">Eucalyptus globulus</name>
    <name type="common">Tasmanian blue gum</name>
    <dbReference type="NCBI Taxonomy" id="34317"/>
    <lineage>
        <taxon>Eukaryota</taxon>
        <taxon>Viridiplantae</taxon>
        <taxon>Streptophyta</taxon>
        <taxon>Embryophyta</taxon>
        <taxon>Tracheophyta</taxon>
        <taxon>Spermatophyta</taxon>
        <taxon>Magnoliopsida</taxon>
        <taxon>eudicotyledons</taxon>
        <taxon>Gunneridae</taxon>
        <taxon>Pentapetalae</taxon>
        <taxon>rosids</taxon>
        <taxon>malvids</taxon>
        <taxon>Myrtales</taxon>
        <taxon>Myrtaceae</taxon>
        <taxon>Myrtoideae</taxon>
        <taxon>Eucalypteae</taxon>
        <taxon>Eucalyptus</taxon>
    </lineage>
</organism>
<comment type="cofactor">
    <cofactor evidence="2">
        <name>heme b</name>
        <dbReference type="ChEBI" id="CHEBI:60344"/>
    </cofactor>
</comment>
<evidence type="ECO:0000313" key="14">
    <source>
        <dbReference type="EMBL" id="KAL3752651.1"/>
    </source>
</evidence>
<feature type="signal peptide" evidence="12">
    <location>
        <begin position="1"/>
        <end position="19"/>
    </location>
</feature>
<dbReference type="AlphaFoldDB" id="A0ABD3LQR3"/>
<dbReference type="Gene3D" id="1.10.420.10">
    <property type="entry name" value="Peroxidase, domain 2"/>
    <property type="match status" value="1"/>
</dbReference>
<evidence type="ECO:0000256" key="12">
    <source>
        <dbReference type="SAM" id="SignalP"/>
    </source>
</evidence>